<reference evidence="2 3" key="1">
    <citation type="journal article" date="2024" name="Chem. Sci.">
        <title>Discovery of megapolipeptins by genome mining of a Burkholderiales bacteria collection.</title>
        <authorList>
            <person name="Paulo B.S."/>
            <person name="Recchia M.J.J."/>
            <person name="Lee S."/>
            <person name="Fergusson C.H."/>
            <person name="Romanowski S.B."/>
            <person name="Hernandez A."/>
            <person name="Krull N."/>
            <person name="Liu D.Y."/>
            <person name="Cavanagh H."/>
            <person name="Bos A."/>
            <person name="Gray C.A."/>
            <person name="Murphy B.T."/>
            <person name="Linington R.G."/>
            <person name="Eustaquio A.S."/>
        </authorList>
    </citation>
    <scope>NUCLEOTIDE SEQUENCE [LARGE SCALE GENOMIC DNA]</scope>
    <source>
        <strain evidence="2 3">RL17-350-BIC-A</strain>
    </source>
</reference>
<protein>
    <submittedName>
        <fullName evidence="2">Uncharacterized protein</fullName>
    </submittedName>
</protein>
<sequence length="114" mass="12738">MTPSRPAMVFRGLCKVVAIAFVTNQILTTIFTYFVQQLDSAPPHQAVWLFSCVTCGMVTLWLQADARRAFGFAREKGFVKQGGEGRQDLQIADDCPKRWLVILHIELNPAAIQA</sequence>
<name>A0ABW9B6C3_9BURK</name>
<dbReference type="Proteomes" id="UP001629230">
    <property type="component" value="Unassembled WGS sequence"/>
</dbReference>
<keyword evidence="1" id="KW-0812">Transmembrane</keyword>
<feature type="transmembrane region" description="Helical" evidence="1">
    <location>
        <begin position="12"/>
        <end position="34"/>
    </location>
</feature>
<keyword evidence="1" id="KW-0472">Membrane</keyword>
<organism evidence="2 3">
    <name type="scientific">Paraburkholderia dipogonis</name>
    <dbReference type="NCBI Taxonomy" id="1211383"/>
    <lineage>
        <taxon>Bacteria</taxon>
        <taxon>Pseudomonadati</taxon>
        <taxon>Pseudomonadota</taxon>
        <taxon>Betaproteobacteria</taxon>
        <taxon>Burkholderiales</taxon>
        <taxon>Burkholderiaceae</taxon>
        <taxon>Paraburkholderia</taxon>
    </lineage>
</organism>
<evidence type="ECO:0000313" key="3">
    <source>
        <dbReference type="Proteomes" id="UP001629230"/>
    </source>
</evidence>
<proteinExistence type="predicted"/>
<keyword evidence="3" id="KW-1185">Reference proteome</keyword>
<keyword evidence="1" id="KW-1133">Transmembrane helix</keyword>
<evidence type="ECO:0000256" key="1">
    <source>
        <dbReference type="SAM" id="Phobius"/>
    </source>
</evidence>
<dbReference type="RefSeq" id="WP_408182603.1">
    <property type="nucleotide sequence ID" value="NZ_JAQQEZ010000070.1"/>
</dbReference>
<accession>A0ABW9B6C3</accession>
<comment type="caution">
    <text evidence="2">The sequence shown here is derived from an EMBL/GenBank/DDBJ whole genome shotgun (WGS) entry which is preliminary data.</text>
</comment>
<dbReference type="EMBL" id="JAQQEZ010000070">
    <property type="protein sequence ID" value="MFM0007823.1"/>
    <property type="molecule type" value="Genomic_DNA"/>
</dbReference>
<feature type="transmembrane region" description="Helical" evidence="1">
    <location>
        <begin position="46"/>
        <end position="64"/>
    </location>
</feature>
<gene>
    <name evidence="2" type="ORF">PQR57_43690</name>
</gene>
<evidence type="ECO:0000313" key="2">
    <source>
        <dbReference type="EMBL" id="MFM0007823.1"/>
    </source>
</evidence>